<dbReference type="PRINTS" id="PR00449">
    <property type="entry name" value="RASTRNSFRMNG"/>
</dbReference>
<dbReference type="SUPFAM" id="SSF52540">
    <property type="entry name" value="P-loop containing nucleoside triphosphate hydrolases"/>
    <property type="match status" value="1"/>
</dbReference>
<dbReference type="GO" id="GO:0016197">
    <property type="term" value="P:endosomal transport"/>
    <property type="evidence" value="ECO:0007669"/>
    <property type="project" value="UniProtKB-ARBA"/>
</dbReference>
<reference evidence="9" key="1">
    <citation type="journal article" date="2015" name="Genome Announc.">
        <title>Draft genome sequence of the fungus Penicillium brasilianum MG11.</title>
        <authorList>
            <person name="Horn F."/>
            <person name="Linde J."/>
            <person name="Mattern D.J."/>
            <person name="Walther G."/>
            <person name="Guthke R."/>
            <person name="Brakhage A.A."/>
            <person name="Valiante V."/>
        </authorList>
    </citation>
    <scope>NUCLEOTIDE SEQUENCE [LARGE SCALE GENOMIC DNA]</scope>
    <source>
        <strain evidence="9">MG11</strain>
    </source>
</reference>
<dbReference type="InterPro" id="IPR050209">
    <property type="entry name" value="Rab_GTPases_membrane_traffic"/>
</dbReference>
<evidence type="ECO:0000256" key="7">
    <source>
        <dbReference type="ARBA" id="ARBA00037794"/>
    </source>
</evidence>
<evidence type="ECO:0000256" key="2">
    <source>
        <dbReference type="ARBA" id="ARBA00022741"/>
    </source>
</evidence>
<dbReference type="GO" id="GO:0003924">
    <property type="term" value="F:GTPase activity"/>
    <property type="evidence" value="ECO:0007669"/>
    <property type="project" value="InterPro"/>
</dbReference>
<comment type="subcellular location">
    <subcellularLocation>
        <location evidence="7">Golgi apparatus membrane</location>
        <topology evidence="7">Lipid-anchor</topology>
    </subcellularLocation>
</comment>
<dbReference type="InterPro" id="IPR005225">
    <property type="entry name" value="Small_GTP-bd"/>
</dbReference>
<evidence type="ECO:0000256" key="6">
    <source>
        <dbReference type="ARBA" id="ARBA00023289"/>
    </source>
</evidence>
<dbReference type="InterPro" id="IPR001806">
    <property type="entry name" value="Small_GTPase"/>
</dbReference>
<dbReference type="SMART" id="SM00175">
    <property type="entry name" value="RAB"/>
    <property type="match status" value="1"/>
</dbReference>
<organism evidence="8 9">
    <name type="scientific">Penicillium brasilianum</name>
    <dbReference type="NCBI Taxonomy" id="104259"/>
    <lineage>
        <taxon>Eukaryota</taxon>
        <taxon>Fungi</taxon>
        <taxon>Dikarya</taxon>
        <taxon>Ascomycota</taxon>
        <taxon>Pezizomycotina</taxon>
        <taxon>Eurotiomycetes</taxon>
        <taxon>Eurotiomycetidae</taxon>
        <taxon>Eurotiales</taxon>
        <taxon>Aspergillaceae</taxon>
        <taxon>Penicillium</taxon>
    </lineage>
</organism>
<dbReference type="GO" id="GO:0005525">
    <property type="term" value="F:GTP binding"/>
    <property type="evidence" value="ECO:0007669"/>
    <property type="project" value="UniProtKB-KW"/>
</dbReference>
<keyword evidence="6" id="KW-0636">Prenylation</keyword>
<dbReference type="STRING" id="104259.A0A0F7U2P6"/>
<evidence type="ECO:0000313" key="8">
    <source>
        <dbReference type="EMBL" id="CEJ61935.1"/>
    </source>
</evidence>
<protein>
    <submittedName>
        <fullName evidence="8">Putative GTP-binding protein ypt3</fullName>
    </submittedName>
</protein>
<dbReference type="InterPro" id="IPR027417">
    <property type="entry name" value="P-loop_NTPase"/>
</dbReference>
<keyword evidence="9" id="KW-1185">Reference proteome</keyword>
<dbReference type="PROSITE" id="PS51421">
    <property type="entry name" value="RAS"/>
    <property type="match status" value="1"/>
</dbReference>
<keyword evidence="4" id="KW-0472">Membrane</keyword>
<dbReference type="SMART" id="SM00176">
    <property type="entry name" value="RAN"/>
    <property type="match status" value="1"/>
</dbReference>
<evidence type="ECO:0000256" key="3">
    <source>
        <dbReference type="ARBA" id="ARBA00023134"/>
    </source>
</evidence>
<dbReference type="Proteomes" id="UP000042958">
    <property type="component" value="Unassembled WGS sequence"/>
</dbReference>
<dbReference type="AlphaFoldDB" id="A0A0F7U2P6"/>
<keyword evidence="2" id="KW-0547">Nucleotide-binding</keyword>
<dbReference type="CDD" id="cd01868">
    <property type="entry name" value="Rab11_like"/>
    <property type="match status" value="1"/>
</dbReference>
<accession>A0A0F7U2P6</accession>
<dbReference type="SMART" id="SM00173">
    <property type="entry name" value="RAS"/>
    <property type="match status" value="1"/>
</dbReference>
<dbReference type="OrthoDB" id="9989112at2759"/>
<dbReference type="PANTHER" id="PTHR47979">
    <property type="entry name" value="DRAB11-RELATED"/>
    <property type="match status" value="1"/>
</dbReference>
<gene>
    <name evidence="8" type="ORF">PMG11_10451</name>
</gene>
<dbReference type="GO" id="GO:0006887">
    <property type="term" value="P:exocytosis"/>
    <property type="evidence" value="ECO:0007669"/>
    <property type="project" value="UniProtKB-ARBA"/>
</dbReference>
<keyword evidence="5" id="KW-0449">Lipoprotein</keyword>
<dbReference type="SMART" id="SM00174">
    <property type="entry name" value="RHO"/>
    <property type="match status" value="1"/>
</dbReference>
<comment type="similarity">
    <text evidence="1">Belongs to the small GTPase superfamily. Rab family.</text>
</comment>
<dbReference type="Pfam" id="PF00071">
    <property type="entry name" value="Ras"/>
    <property type="match status" value="1"/>
</dbReference>
<dbReference type="GO" id="GO:0000139">
    <property type="term" value="C:Golgi membrane"/>
    <property type="evidence" value="ECO:0007669"/>
    <property type="project" value="UniProtKB-SubCell"/>
</dbReference>
<name>A0A0F7U2P6_PENBI</name>
<keyword evidence="3" id="KW-0342">GTP-binding</keyword>
<dbReference type="PROSITE" id="PS51419">
    <property type="entry name" value="RAB"/>
    <property type="match status" value="1"/>
</dbReference>
<sequence length="178" mass="19845">MATDYYEISCTAVVLIGDPGVGKSNLLWRFTQNEFKPDSKTTIGVEFGTRSMHVDNVKVKAQIWDTAGQERYRAITNAYYRGGVGALLVYDISKRQTYENVGRWLHELRDRSSSNIITMLVGNKNDLGNQRAVSTEEAKIFASNNNLSFIETSALDCSNVDVTFSKVLTGRYLAATLV</sequence>
<evidence type="ECO:0000256" key="4">
    <source>
        <dbReference type="ARBA" id="ARBA00023136"/>
    </source>
</evidence>
<dbReference type="NCBIfam" id="TIGR00231">
    <property type="entry name" value="small_GTP"/>
    <property type="match status" value="1"/>
</dbReference>
<evidence type="ECO:0000256" key="5">
    <source>
        <dbReference type="ARBA" id="ARBA00023288"/>
    </source>
</evidence>
<dbReference type="Gene3D" id="3.40.50.300">
    <property type="entry name" value="P-loop containing nucleotide triphosphate hydrolases"/>
    <property type="match status" value="1"/>
</dbReference>
<evidence type="ECO:0000256" key="1">
    <source>
        <dbReference type="ARBA" id="ARBA00006270"/>
    </source>
</evidence>
<evidence type="ECO:0000313" key="9">
    <source>
        <dbReference type="Proteomes" id="UP000042958"/>
    </source>
</evidence>
<proteinExistence type="inferred from homology"/>
<dbReference type="FunFam" id="3.40.50.300:FF:000067">
    <property type="entry name" value="ras-related protein RABA1f"/>
    <property type="match status" value="1"/>
</dbReference>
<dbReference type="EMBL" id="CDHK01000013">
    <property type="protein sequence ID" value="CEJ61935.1"/>
    <property type="molecule type" value="Genomic_DNA"/>
</dbReference>